<proteinExistence type="predicted"/>
<dbReference type="Gene3D" id="1.20.910.10">
    <property type="entry name" value="Heme oxygenase-like"/>
    <property type="match status" value="1"/>
</dbReference>
<comment type="caution">
    <text evidence="1">The sequence shown here is derived from an EMBL/GenBank/DDBJ whole genome shotgun (WGS) entry which is preliminary data.</text>
</comment>
<gene>
    <name evidence="1" type="ORF">CWI73_03305</name>
</gene>
<protein>
    <submittedName>
        <fullName evidence="1">Biliverdin-producing heme oxygenase</fullName>
    </submittedName>
</protein>
<dbReference type="SUPFAM" id="SSF48613">
    <property type="entry name" value="Heme oxygenase-like"/>
    <property type="match status" value="1"/>
</dbReference>
<dbReference type="AlphaFoldDB" id="A0A432YX73"/>
<evidence type="ECO:0000313" key="2">
    <source>
        <dbReference type="Proteomes" id="UP000288361"/>
    </source>
</evidence>
<evidence type="ECO:0000313" key="1">
    <source>
        <dbReference type="EMBL" id="RUO67901.1"/>
    </source>
</evidence>
<dbReference type="InterPro" id="IPR016084">
    <property type="entry name" value="Haem_Oase-like_multi-hlx"/>
</dbReference>
<sequence length="221" mass="24841">MKFFNTLCEQTQSEQHYLLSAPAIQQALQDDITAERYGAFLTQAYHHVKHTTPLLMRCGSKLSFTDEWLRKAVIEYINEEYGHERWILNDIQAAGGDAQAVQNSQPHTATQAMVSLVYHAIDNEHPAAFFGMAHVLEGTSVKLATQAAGKIKAALGLPDSAFSYLLSHGDLDQEHVHFFEQLMNKVTDENAQRVIIRTAKHVYRLYGDMFRALPELAGEPV</sequence>
<dbReference type="Proteomes" id="UP000288361">
    <property type="component" value="Unassembled WGS sequence"/>
</dbReference>
<dbReference type="SMART" id="SM01236">
    <property type="entry name" value="Haem_oxygenase_2"/>
    <property type="match status" value="1"/>
</dbReference>
<organism evidence="1 2">
    <name type="scientific">Idiomarina piscisalsi</name>
    <dbReference type="NCBI Taxonomy" id="1096243"/>
    <lineage>
        <taxon>Bacteria</taxon>
        <taxon>Pseudomonadati</taxon>
        <taxon>Pseudomonadota</taxon>
        <taxon>Gammaproteobacteria</taxon>
        <taxon>Alteromonadales</taxon>
        <taxon>Idiomarinaceae</taxon>
        <taxon>Idiomarina</taxon>
    </lineage>
</organism>
<name>A0A432YX73_9GAMM</name>
<accession>A0A432YX73</accession>
<dbReference type="EMBL" id="PIQA01000001">
    <property type="protein sequence ID" value="RUO67901.1"/>
    <property type="molecule type" value="Genomic_DNA"/>
</dbReference>
<reference evidence="1 2" key="1">
    <citation type="journal article" date="2011" name="Front. Microbiol.">
        <title>Genomic signatures of strain selection and enhancement in Bacillus atrophaeus var. globigii, a historical biowarfare simulant.</title>
        <authorList>
            <person name="Gibbons H.S."/>
            <person name="Broomall S.M."/>
            <person name="McNew L.A."/>
            <person name="Daligault H."/>
            <person name="Chapman C."/>
            <person name="Bruce D."/>
            <person name="Karavis M."/>
            <person name="Krepps M."/>
            <person name="McGregor P.A."/>
            <person name="Hong C."/>
            <person name="Park K.H."/>
            <person name="Akmal A."/>
            <person name="Feldman A."/>
            <person name="Lin J.S."/>
            <person name="Chang W.E."/>
            <person name="Higgs B.W."/>
            <person name="Demirev P."/>
            <person name="Lindquist J."/>
            <person name="Liem A."/>
            <person name="Fochler E."/>
            <person name="Read T.D."/>
            <person name="Tapia R."/>
            <person name="Johnson S."/>
            <person name="Bishop-Lilly K.A."/>
            <person name="Detter C."/>
            <person name="Han C."/>
            <person name="Sozhamannan S."/>
            <person name="Rosenzweig C.N."/>
            <person name="Skowronski E.W."/>
        </authorList>
    </citation>
    <scope>NUCLEOTIDE SEQUENCE [LARGE SCALE GENOMIC DNA]</scope>
    <source>
        <strain evidence="1 2">TPS4-2</strain>
    </source>
</reference>
<dbReference type="Pfam" id="PF14518">
    <property type="entry name" value="Haem_oxygenas_2"/>
    <property type="match status" value="1"/>
</dbReference>